<gene>
    <name evidence="1" type="ORF">JOF56_004422</name>
</gene>
<dbReference type="EMBL" id="JAGINW010000001">
    <property type="protein sequence ID" value="MBP2324037.1"/>
    <property type="molecule type" value="Genomic_DNA"/>
</dbReference>
<dbReference type="Proteomes" id="UP001519332">
    <property type="component" value="Unassembled WGS sequence"/>
</dbReference>
<comment type="caution">
    <text evidence="1">The sequence shown here is derived from an EMBL/GenBank/DDBJ whole genome shotgun (WGS) entry which is preliminary data.</text>
</comment>
<name>A0ABS4THX5_9PSEU</name>
<evidence type="ECO:0000313" key="2">
    <source>
        <dbReference type="Proteomes" id="UP001519332"/>
    </source>
</evidence>
<evidence type="ECO:0000313" key="1">
    <source>
        <dbReference type="EMBL" id="MBP2324037.1"/>
    </source>
</evidence>
<sequence>MTWSCPWGRCSSRQYRLLRSIKVAIAEPTIRSPSQCQGTAQSAAFAGRWLISTRSRIRGGRAARAWVCQRG</sequence>
<organism evidence="1 2">
    <name type="scientific">Kibdelosporangium banguiense</name>
    <dbReference type="NCBI Taxonomy" id="1365924"/>
    <lineage>
        <taxon>Bacteria</taxon>
        <taxon>Bacillati</taxon>
        <taxon>Actinomycetota</taxon>
        <taxon>Actinomycetes</taxon>
        <taxon>Pseudonocardiales</taxon>
        <taxon>Pseudonocardiaceae</taxon>
        <taxon>Kibdelosporangium</taxon>
    </lineage>
</organism>
<protein>
    <submittedName>
        <fullName evidence="1">Uncharacterized protein</fullName>
    </submittedName>
</protein>
<accession>A0ABS4THX5</accession>
<reference evidence="1 2" key="1">
    <citation type="submission" date="2021-03" db="EMBL/GenBank/DDBJ databases">
        <title>Sequencing the genomes of 1000 actinobacteria strains.</title>
        <authorList>
            <person name="Klenk H.-P."/>
        </authorList>
    </citation>
    <scope>NUCLEOTIDE SEQUENCE [LARGE SCALE GENOMIC DNA]</scope>
    <source>
        <strain evidence="1 2">DSM 46670</strain>
    </source>
</reference>
<keyword evidence="2" id="KW-1185">Reference proteome</keyword>
<proteinExistence type="predicted"/>